<dbReference type="AlphaFoldDB" id="A0A1D9P052"/>
<dbReference type="Pfam" id="PF01648">
    <property type="entry name" value="ACPS"/>
    <property type="match status" value="1"/>
</dbReference>
<dbReference type="Proteomes" id="UP000179284">
    <property type="component" value="Chromosome I"/>
</dbReference>
<dbReference type="InterPro" id="IPR008278">
    <property type="entry name" value="4-PPantetheinyl_Trfase_dom"/>
</dbReference>
<dbReference type="GO" id="GO:0000287">
    <property type="term" value="F:magnesium ion binding"/>
    <property type="evidence" value="ECO:0007669"/>
    <property type="project" value="InterPro"/>
</dbReference>
<dbReference type="PANTHER" id="PTHR12215">
    <property type="entry name" value="PHOSPHOPANTETHEINE TRANSFERASE"/>
    <property type="match status" value="1"/>
</dbReference>
<dbReference type="Gene3D" id="3.90.470.20">
    <property type="entry name" value="4'-phosphopantetheinyl transferase domain"/>
    <property type="match status" value="2"/>
</dbReference>
<evidence type="ECO:0000259" key="3">
    <source>
        <dbReference type="Pfam" id="PF01648"/>
    </source>
</evidence>
<protein>
    <submittedName>
        <fullName evidence="4">4-phosphopantetheinyl transferase</fullName>
    </submittedName>
</protein>
<dbReference type="GO" id="GO:0019878">
    <property type="term" value="P:lysine biosynthetic process via aminoadipic acid"/>
    <property type="evidence" value="ECO:0007669"/>
    <property type="project" value="TreeGrafter"/>
</dbReference>
<dbReference type="EMBL" id="CP017831">
    <property type="protein sequence ID" value="AOZ96008.1"/>
    <property type="molecule type" value="Genomic_DNA"/>
</dbReference>
<organism evidence="4 5">
    <name type="scientific">Butyrivibrio hungatei</name>
    <dbReference type="NCBI Taxonomy" id="185008"/>
    <lineage>
        <taxon>Bacteria</taxon>
        <taxon>Bacillati</taxon>
        <taxon>Bacillota</taxon>
        <taxon>Clostridia</taxon>
        <taxon>Lachnospirales</taxon>
        <taxon>Lachnospiraceae</taxon>
        <taxon>Butyrivibrio</taxon>
    </lineage>
</organism>
<dbReference type="GO" id="GO:0005829">
    <property type="term" value="C:cytosol"/>
    <property type="evidence" value="ECO:0007669"/>
    <property type="project" value="TreeGrafter"/>
</dbReference>
<keyword evidence="5" id="KW-1185">Reference proteome</keyword>
<dbReference type="RefSeq" id="WP_071175729.1">
    <property type="nucleotide sequence ID" value="NZ_CP017831.1"/>
</dbReference>
<dbReference type="KEGG" id="bhu:bhn_I0974"/>
<name>A0A1D9P052_9FIRM</name>
<dbReference type="OrthoDB" id="9808281at2"/>
<evidence type="ECO:0000313" key="4">
    <source>
        <dbReference type="EMBL" id="AOZ96008.1"/>
    </source>
</evidence>
<evidence type="ECO:0000256" key="1">
    <source>
        <dbReference type="ARBA" id="ARBA00010990"/>
    </source>
</evidence>
<reference evidence="5" key="1">
    <citation type="submission" date="2016-10" db="EMBL/GenBank/DDBJ databases">
        <title>The complete genome sequence of the rumen bacterium Butyrivibrio hungatei MB2003.</title>
        <authorList>
            <person name="Palevich N."/>
            <person name="Kelly W.J."/>
            <person name="Leahy S.C."/>
            <person name="Altermann E."/>
            <person name="Rakonjac J."/>
            <person name="Attwood G.T."/>
        </authorList>
    </citation>
    <scope>NUCLEOTIDE SEQUENCE [LARGE SCALE GENOMIC DNA]</scope>
    <source>
        <strain evidence="5">MB2003</strain>
    </source>
</reference>
<sequence>MAALEESGAAFLVKLMNEIFGVDIRILDDKEAFDSWYQKMPEYRKKKIDGIKPINDKKLSLGAGIALHRALLANGIKEYEVGIAEHGKPYILGREDIFFNLSHSGNIAVCAISDSEVGVDIEKKRNFSEGLIKKVFDDKEIQDVESIAETKEDRDERYTALWTIKESIMKYYGTGIAMAPASIHVDFGEKVAVKCQAFPEENLNIFFNNYDEIMLTICSKNNNFNKVINFL</sequence>
<dbReference type="PANTHER" id="PTHR12215:SF10">
    <property type="entry name" value="L-AMINOADIPATE-SEMIALDEHYDE DEHYDROGENASE-PHOSPHOPANTETHEINYL TRANSFERASE"/>
    <property type="match status" value="1"/>
</dbReference>
<dbReference type="SUPFAM" id="SSF56214">
    <property type="entry name" value="4'-phosphopantetheinyl transferase"/>
    <property type="match status" value="2"/>
</dbReference>
<evidence type="ECO:0000313" key="5">
    <source>
        <dbReference type="Proteomes" id="UP000179284"/>
    </source>
</evidence>
<feature type="domain" description="4'-phosphopantetheinyl transferase" evidence="3">
    <location>
        <begin position="117"/>
        <end position="196"/>
    </location>
</feature>
<proteinExistence type="inferred from homology"/>
<dbReference type="GO" id="GO:0008897">
    <property type="term" value="F:holo-[acyl-carrier-protein] synthase activity"/>
    <property type="evidence" value="ECO:0007669"/>
    <property type="project" value="InterPro"/>
</dbReference>
<dbReference type="InterPro" id="IPR050559">
    <property type="entry name" value="P-Pant_transferase_sf"/>
</dbReference>
<keyword evidence="2 4" id="KW-0808">Transferase</keyword>
<gene>
    <name evidence="4" type="ORF">bhn_I0974</name>
</gene>
<evidence type="ECO:0000256" key="2">
    <source>
        <dbReference type="ARBA" id="ARBA00022679"/>
    </source>
</evidence>
<accession>A0A1D9P052</accession>
<dbReference type="InterPro" id="IPR037143">
    <property type="entry name" value="4-PPantetheinyl_Trfase_dom_sf"/>
</dbReference>
<comment type="similarity">
    <text evidence="1">Belongs to the P-Pant transferase superfamily. Gsp/Sfp/HetI/AcpT family.</text>
</comment>